<keyword evidence="1 2" id="KW-0597">Phosphoprotein</keyword>
<dbReference type="EMBL" id="JACJQH010000105">
    <property type="protein sequence ID" value="MBD2200707.1"/>
    <property type="molecule type" value="Genomic_DNA"/>
</dbReference>
<dbReference type="SUPFAM" id="SSF52172">
    <property type="entry name" value="CheY-like"/>
    <property type="match status" value="1"/>
</dbReference>
<comment type="caution">
    <text evidence="4">The sequence shown here is derived from an EMBL/GenBank/DDBJ whole genome shotgun (WGS) entry which is preliminary data.</text>
</comment>
<evidence type="ECO:0000256" key="1">
    <source>
        <dbReference type="ARBA" id="ARBA00022553"/>
    </source>
</evidence>
<dbReference type="PANTHER" id="PTHR44591:SF3">
    <property type="entry name" value="RESPONSE REGULATORY DOMAIN-CONTAINING PROTEIN"/>
    <property type="match status" value="1"/>
</dbReference>
<dbReference type="Gene3D" id="3.40.50.2300">
    <property type="match status" value="1"/>
</dbReference>
<name>A0ABR8AQ41_9CYAN</name>
<proteinExistence type="predicted"/>
<evidence type="ECO:0000313" key="5">
    <source>
        <dbReference type="Proteomes" id="UP000658514"/>
    </source>
</evidence>
<protein>
    <submittedName>
        <fullName evidence="4">Response regulator</fullName>
    </submittedName>
</protein>
<dbReference type="InterPro" id="IPR050595">
    <property type="entry name" value="Bact_response_regulator"/>
</dbReference>
<keyword evidence="5" id="KW-1185">Reference proteome</keyword>
<organism evidence="4 5">
    <name type="scientific">Calothrix parietina FACHB-288</name>
    <dbReference type="NCBI Taxonomy" id="2692896"/>
    <lineage>
        <taxon>Bacteria</taxon>
        <taxon>Bacillati</taxon>
        <taxon>Cyanobacteriota</taxon>
        <taxon>Cyanophyceae</taxon>
        <taxon>Nostocales</taxon>
        <taxon>Calotrichaceae</taxon>
        <taxon>Calothrix</taxon>
    </lineage>
</organism>
<feature type="modified residue" description="4-aspartylphosphate" evidence="2">
    <location>
        <position position="68"/>
    </location>
</feature>
<evidence type="ECO:0000313" key="4">
    <source>
        <dbReference type="EMBL" id="MBD2200707.1"/>
    </source>
</evidence>
<gene>
    <name evidence="4" type="ORF">H6G24_35575</name>
</gene>
<feature type="domain" description="Response regulatory" evidence="3">
    <location>
        <begin position="19"/>
        <end position="135"/>
    </location>
</feature>
<sequence length="143" mass="16438">MTAQLLQIHQRLSSQQLRRILLVEDNDVNRMLMSDYLSYCGYNVHSLSIGSALFSTVEKFQPELILLDLKLPDIDGYSLLEKIQRKPSFPKIPIIVVSAFAFKNDQERAMRLGAYRYFVKPVNLKELITTISEKLASRNVVGY</sequence>
<dbReference type="Proteomes" id="UP000658514">
    <property type="component" value="Unassembled WGS sequence"/>
</dbReference>
<dbReference type="InterPro" id="IPR011006">
    <property type="entry name" value="CheY-like_superfamily"/>
</dbReference>
<dbReference type="InterPro" id="IPR001789">
    <property type="entry name" value="Sig_transdc_resp-reg_receiver"/>
</dbReference>
<dbReference type="Pfam" id="PF00072">
    <property type="entry name" value="Response_reg"/>
    <property type="match status" value="1"/>
</dbReference>
<dbReference type="SMART" id="SM00448">
    <property type="entry name" value="REC"/>
    <property type="match status" value="1"/>
</dbReference>
<dbReference type="PANTHER" id="PTHR44591">
    <property type="entry name" value="STRESS RESPONSE REGULATOR PROTEIN 1"/>
    <property type="match status" value="1"/>
</dbReference>
<dbReference type="PROSITE" id="PS50110">
    <property type="entry name" value="RESPONSE_REGULATORY"/>
    <property type="match status" value="1"/>
</dbReference>
<dbReference type="RefSeq" id="WP_190540751.1">
    <property type="nucleotide sequence ID" value="NZ_CAWPNO010000008.1"/>
</dbReference>
<evidence type="ECO:0000256" key="2">
    <source>
        <dbReference type="PROSITE-ProRule" id="PRU00169"/>
    </source>
</evidence>
<evidence type="ECO:0000259" key="3">
    <source>
        <dbReference type="PROSITE" id="PS50110"/>
    </source>
</evidence>
<accession>A0ABR8AQ41</accession>
<reference evidence="4 5" key="1">
    <citation type="journal article" date="2020" name="ISME J.">
        <title>Comparative genomics reveals insights into cyanobacterial evolution and habitat adaptation.</title>
        <authorList>
            <person name="Chen M.Y."/>
            <person name="Teng W.K."/>
            <person name="Zhao L."/>
            <person name="Hu C.X."/>
            <person name="Zhou Y.K."/>
            <person name="Han B.P."/>
            <person name="Song L.R."/>
            <person name="Shu W.S."/>
        </authorList>
    </citation>
    <scope>NUCLEOTIDE SEQUENCE [LARGE SCALE GENOMIC DNA]</scope>
    <source>
        <strain evidence="4 5">FACHB-288</strain>
    </source>
</reference>